<protein>
    <submittedName>
        <fullName evidence="3">HIT family protein</fullName>
    </submittedName>
</protein>
<gene>
    <name evidence="3" type="ORF">DQ384_08095</name>
</gene>
<evidence type="ECO:0000313" key="4">
    <source>
        <dbReference type="Proteomes" id="UP000253094"/>
    </source>
</evidence>
<reference evidence="3 4" key="1">
    <citation type="submission" date="2018-06" db="EMBL/GenBank/DDBJ databases">
        <title>Sphaerisporangium craniellae sp. nov., isolated from a marine sponge in the South China Sea.</title>
        <authorList>
            <person name="Li L."/>
        </authorList>
    </citation>
    <scope>NUCLEOTIDE SEQUENCE [LARGE SCALE GENOMIC DNA]</scope>
    <source>
        <strain evidence="3 4">CCTCC AA 208026</strain>
    </source>
</reference>
<dbReference type="InterPro" id="IPR052908">
    <property type="entry name" value="AP-4-A_phosphorylase"/>
</dbReference>
<evidence type="ECO:0000259" key="2">
    <source>
        <dbReference type="PROSITE" id="PS51084"/>
    </source>
</evidence>
<dbReference type="EMBL" id="QOIL01000004">
    <property type="protein sequence ID" value="RCG31866.1"/>
    <property type="molecule type" value="Genomic_DNA"/>
</dbReference>
<name>A0A367FN93_9ACTN</name>
<feature type="domain" description="HIT" evidence="2">
    <location>
        <begin position="50"/>
        <end position="159"/>
    </location>
</feature>
<evidence type="ECO:0000256" key="1">
    <source>
        <dbReference type="PROSITE-ProRule" id="PRU00464"/>
    </source>
</evidence>
<comment type="caution">
    <text evidence="3">The sequence shown here is derived from an EMBL/GenBank/DDBJ whole genome shotgun (WGS) entry which is preliminary data.</text>
</comment>
<accession>A0A367FN93</accession>
<dbReference type="PANTHER" id="PTHR42997:SF1">
    <property type="entry name" value="AP-4-A PHOSPHORYLASE"/>
    <property type="match status" value="1"/>
</dbReference>
<dbReference type="Proteomes" id="UP000253094">
    <property type="component" value="Unassembled WGS sequence"/>
</dbReference>
<dbReference type="OrthoDB" id="9784774at2"/>
<dbReference type="GO" id="GO:0003824">
    <property type="term" value="F:catalytic activity"/>
    <property type="evidence" value="ECO:0007669"/>
    <property type="project" value="InterPro"/>
</dbReference>
<dbReference type="PROSITE" id="PS51084">
    <property type="entry name" value="HIT_2"/>
    <property type="match status" value="1"/>
</dbReference>
<dbReference type="AlphaFoldDB" id="A0A367FN93"/>
<sequence>MPSDSDTSNGLIRPSNRWTGLKHRIWTKVADILGFRFAAFRRPKGDRTVTTCLFCHKDDPSLNRVMCENSNFYSRYDNFPATPGHIEIVPKRHVISFFDLSQREIKSAYSLIRQSQQILDRAHSPDGYTIGVNEGVAAGRSVDHLHIHVIPRYMGDVPDPRGGIRQIVPNCDPDAWKNPLDD</sequence>
<dbReference type="InterPro" id="IPR036265">
    <property type="entry name" value="HIT-like_sf"/>
</dbReference>
<dbReference type="Pfam" id="PF01230">
    <property type="entry name" value="HIT"/>
    <property type="match status" value="1"/>
</dbReference>
<evidence type="ECO:0000313" key="3">
    <source>
        <dbReference type="EMBL" id="RCG31866.1"/>
    </source>
</evidence>
<organism evidence="3 4">
    <name type="scientific">Sphaerisporangium album</name>
    <dbReference type="NCBI Taxonomy" id="509200"/>
    <lineage>
        <taxon>Bacteria</taxon>
        <taxon>Bacillati</taxon>
        <taxon>Actinomycetota</taxon>
        <taxon>Actinomycetes</taxon>
        <taxon>Streptosporangiales</taxon>
        <taxon>Streptosporangiaceae</taxon>
        <taxon>Sphaerisporangium</taxon>
    </lineage>
</organism>
<dbReference type="InterPro" id="IPR011146">
    <property type="entry name" value="HIT-like"/>
</dbReference>
<dbReference type="PANTHER" id="PTHR42997">
    <property type="entry name" value="HIT FAMILY HYDROLASE"/>
    <property type="match status" value="1"/>
</dbReference>
<feature type="short sequence motif" description="Histidine triad motif" evidence="1">
    <location>
        <begin position="144"/>
        <end position="148"/>
    </location>
</feature>
<proteinExistence type="predicted"/>
<keyword evidence="4" id="KW-1185">Reference proteome</keyword>
<dbReference type="SUPFAM" id="SSF54197">
    <property type="entry name" value="HIT-like"/>
    <property type="match status" value="1"/>
</dbReference>
<dbReference type="Gene3D" id="3.30.428.10">
    <property type="entry name" value="HIT-like"/>
    <property type="match status" value="1"/>
</dbReference>